<dbReference type="SMART" id="SM00493">
    <property type="entry name" value="TOPRIM"/>
    <property type="match status" value="1"/>
</dbReference>
<dbReference type="InterPro" id="IPR013264">
    <property type="entry name" value="DNAG_N"/>
</dbReference>
<dbReference type="InterPro" id="IPR037068">
    <property type="entry name" value="DNA_primase_core_N_sf"/>
</dbReference>
<evidence type="ECO:0000256" key="8">
    <source>
        <dbReference type="ARBA" id="ARBA00022833"/>
    </source>
</evidence>
<dbReference type="Pfam" id="PF08275">
    <property type="entry name" value="DNAG_N"/>
    <property type="match status" value="1"/>
</dbReference>
<dbReference type="HAMAP" id="MF_00974">
    <property type="entry name" value="DNA_primase_DnaG"/>
    <property type="match status" value="1"/>
</dbReference>
<dbReference type="SUPFAM" id="SSF56731">
    <property type="entry name" value="DNA primase core"/>
    <property type="match status" value="1"/>
</dbReference>
<keyword evidence="3 12" id="KW-0808">Transferase</keyword>
<comment type="catalytic activity">
    <reaction evidence="12">
        <text>ssDNA + n NTP = ssDNA/pppN(pN)n-1 hybrid + (n-1) diphosphate.</text>
        <dbReference type="EC" id="2.7.7.101"/>
    </reaction>
</comment>
<evidence type="ECO:0000256" key="12">
    <source>
        <dbReference type="HAMAP-Rule" id="MF_00974"/>
    </source>
</evidence>
<protein>
    <recommendedName>
        <fullName evidence="12 13">DNA primase</fullName>
        <ecNumber evidence="12">2.7.7.101</ecNumber>
    </recommendedName>
</protein>
<reference evidence="17" key="1">
    <citation type="submission" date="2017-05" db="EMBL/GenBank/DDBJ databases">
        <authorList>
            <person name="Sung H."/>
        </authorList>
    </citation>
    <scope>NUCLEOTIDE SEQUENCE [LARGE SCALE GENOMIC DNA]</scope>
    <source>
        <strain evidence="17">AR23208</strain>
    </source>
</reference>
<evidence type="ECO:0000256" key="7">
    <source>
        <dbReference type="ARBA" id="ARBA00022771"/>
    </source>
</evidence>
<evidence type="ECO:0000256" key="2">
    <source>
        <dbReference type="ARBA" id="ARBA00022515"/>
    </source>
</evidence>
<keyword evidence="4 12" id="KW-0548">Nucleotidyltransferase</keyword>
<dbReference type="InterPro" id="IPR036185">
    <property type="entry name" value="DNA_heli_DnaB-like_N_sf"/>
</dbReference>
<comment type="domain">
    <text evidence="12">Contains an N-terminal zinc-binding domain, a central core domain that contains the primase activity, and a C-terminal DnaB-binding domain.</text>
</comment>
<evidence type="ECO:0000313" key="17">
    <source>
        <dbReference type="Proteomes" id="UP000195437"/>
    </source>
</evidence>
<dbReference type="InterPro" id="IPR034151">
    <property type="entry name" value="TOPRIM_DnaG_bac"/>
</dbReference>
<dbReference type="InterPro" id="IPR036977">
    <property type="entry name" value="DNA_primase_Znf_CHC2"/>
</dbReference>
<dbReference type="GO" id="GO:0008270">
    <property type="term" value="F:zinc ion binding"/>
    <property type="evidence" value="ECO:0007669"/>
    <property type="project" value="UniProtKB-UniRule"/>
</dbReference>
<dbReference type="InterPro" id="IPR006295">
    <property type="entry name" value="DNA_primase_DnaG"/>
</dbReference>
<evidence type="ECO:0000256" key="13">
    <source>
        <dbReference type="PIRNR" id="PIRNR002811"/>
    </source>
</evidence>
<evidence type="ECO:0000259" key="15">
    <source>
        <dbReference type="PROSITE" id="PS50880"/>
    </source>
</evidence>
<dbReference type="Pfam" id="PF01807">
    <property type="entry name" value="Zn_ribbon_DnaG"/>
    <property type="match status" value="1"/>
</dbReference>
<dbReference type="PANTHER" id="PTHR30313">
    <property type="entry name" value="DNA PRIMASE"/>
    <property type="match status" value="1"/>
</dbReference>
<dbReference type="InterPro" id="IPR050219">
    <property type="entry name" value="DnaG_primase"/>
</dbReference>
<dbReference type="Gene3D" id="3.40.1360.10">
    <property type="match status" value="1"/>
</dbReference>
<evidence type="ECO:0000256" key="11">
    <source>
        <dbReference type="ARBA" id="ARBA00023163"/>
    </source>
</evidence>
<dbReference type="NCBIfam" id="TIGR01391">
    <property type="entry name" value="dnaG"/>
    <property type="match status" value="1"/>
</dbReference>
<comment type="function">
    <text evidence="12 13">RNA polymerase that catalyzes the synthesis of short RNA molecules used as primers for DNA polymerase during DNA replication.</text>
</comment>
<dbReference type="InterPro" id="IPR002694">
    <property type="entry name" value="Znf_CHC2"/>
</dbReference>
<evidence type="ECO:0000256" key="6">
    <source>
        <dbReference type="ARBA" id="ARBA00022723"/>
    </source>
</evidence>
<comment type="similarity">
    <text evidence="12 13">Belongs to the DnaG primase family.</text>
</comment>
<dbReference type="FunFam" id="3.40.1360.10:FF:000002">
    <property type="entry name" value="DNA primase"/>
    <property type="match status" value="1"/>
</dbReference>
<evidence type="ECO:0000313" key="16">
    <source>
        <dbReference type="EMBL" id="ARU62045.1"/>
    </source>
</evidence>
<keyword evidence="10 12" id="KW-0238">DNA-binding</keyword>
<dbReference type="GO" id="GO:0006269">
    <property type="term" value="P:DNA replication, synthesis of primer"/>
    <property type="evidence" value="ECO:0007669"/>
    <property type="project" value="UniProtKB-UniRule"/>
</dbReference>
<dbReference type="SUPFAM" id="SSF48024">
    <property type="entry name" value="N-terminal domain of DnaB helicase"/>
    <property type="match status" value="1"/>
</dbReference>
<dbReference type="Gene3D" id="1.10.860.10">
    <property type="entry name" value="DNAb Helicase, Chain A"/>
    <property type="match status" value="1"/>
</dbReference>
<dbReference type="GO" id="GO:0003678">
    <property type="term" value="F:DNA helicase activity"/>
    <property type="evidence" value="ECO:0007669"/>
    <property type="project" value="InterPro"/>
</dbReference>
<sequence>MNVGEYFTYSMTDEGDTMKKRLPEEIIERVRQHFDIVDVIGEYVPLKKSGRGYMGCCPFHNEKSPSFSVSQDKQLYHCFGCGASGNLFSFLRDKEGITFFEAVEQLAKRANIALPVEELEDIDSPEYKRRKEMFRAHDLAAKYYHHILMNTDAGLPGLRYLESRGITKTIIETFQLGYAPNAWDVLVKFLLKRGFAEDLLVEAGLLSQSEKYKGRYYDKFRHRVMFPIHDGQGQVIGFGGRILDKGEPKYLNSPETPLFSKGRHLYNLHRARPVMRQEGRVILLEGYMDVIMAYQHGIPNTVAALGTALTNDQVRLLQRNVEEIVMMYDGDAAGQKAAVRSSEVIKESGATVKARVATIPDGLDPDEFLRKYGKDAFVRVVLDNSSSMTAFRMHSLRKEFNLGTQSGKEDYIKEVIHKLLVTVGSPIELETLLRELSEEFGYPKEAMEKELALAKKSPPAGDKPDRKWNTNRNNAGEVSFASTGQLLPAHINAERKLLTYMLIDEGVARQVQYTLADEFSVDEHGALAAHLYAFYAEHTQADLSLFIGGLEDRELLKLATALAMEADHLDRRSDRVDALVREYIQRIKVYHLQLEMKRYERQMIDCGNRGDTEGMQTAYDEMNRVKSMIQSLEIAQAEI</sequence>
<dbReference type="PIRSF" id="PIRSF002811">
    <property type="entry name" value="DnaG"/>
    <property type="match status" value="1"/>
</dbReference>
<dbReference type="PANTHER" id="PTHR30313:SF2">
    <property type="entry name" value="DNA PRIMASE"/>
    <property type="match status" value="1"/>
</dbReference>
<keyword evidence="6 12" id="KW-0479">Metal-binding</keyword>
<dbReference type="EMBL" id="CP021434">
    <property type="protein sequence ID" value="ARU62045.1"/>
    <property type="molecule type" value="Genomic_DNA"/>
</dbReference>
<comment type="cofactor">
    <cofactor evidence="12 13 14">
        <name>Zn(2+)</name>
        <dbReference type="ChEBI" id="CHEBI:29105"/>
    </cofactor>
    <text evidence="12 13 14">Binds 1 zinc ion per monomer.</text>
</comment>
<keyword evidence="17" id="KW-1185">Reference proteome</keyword>
<evidence type="ECO:0000256" key="4">
    <source>
        <dbReference type="ARBA" id="ARBA00022695"/>
    </source>
</evidence>
<dbReference type="GO" id="GO:0003677">
    <property type="term" value="F:DNA binding"/>
    <property type="evidence" value="ECO:0007669"/>
    <property type="project" value="UniProtKB-KW"/>
</dbReference>
<dbReference type="Pfam" id="PF10410">
    <property type="entry name" value="DnaB_bind"/>
    <property type="match status" value="1"/>
</dbReference>
<evidence type="ECO:0000256" key="9">
    <source>
        <dbReference type="ARBA" id="ARBA00022842"/>
    </source>
</evidence>
<proteinExistence type="inferred from homology"/>
<dbReference type="InterPro" id="IPR006171">
    <property type="entry name" value="TOPRIM_dom"/>
</dbReference>
<evidence type="ECO:0000256" key="3">
    <source>
        <dbReference type="ARBA" id="ARBA00022679"/>
    </source>
</evidence>
<evidence type="ECO:0000256" key="10">
    <source>
        <dbReference type="ARBA" id="ARBA00023125"/>
    </source>
</evidence>
<dbReference type="SUPFAM" id="SSF57783">
    <property type="entry name" value="Zinc beta-ribbon"/>
    <property type="match status" value="1"/>
</dbReference>
<dbReference type="GO" id="GO:1990077">
    <property type="term" value="C:primosome complex"/>
    <property type="evidence" value="ECO:0007669"/>
    <property type="project" value="UniProtKB-KW"/>
</dbReference>
<keyword evidence="2 12" id="KW-0639">Primosome</keyword>
<evidence type="ECO:0000256" key="5">
    <source>
        <dbReference type="ARBA" id="ARBA00022705"/>
    </source>
</evidence>
<keyword evidence="11 12" id="KW-0804">Transcription</keyword>
<dbReference type="InterPro" id="IPR019475">
    <property type="entry name" value="DNA_primase_DnaB-bd"/>
</dbReference>
<dbReference type="PROSITE" id="PS50880">
    <property type="entry name" value="TOPRIM"/>
    <property type="match status" value="1"/>
</dbReference>
<dbReference type="InterPro" id="IPR016136">
    <property type="entry name" value="DNA_helicase_N/primase_C"/>
</dbReference>
<keyword evidence="5 12" id="KW-0235">DNA replication</keyword>
<dbReference type="Pfam" id="PF13155">
    <property type="entry name" value="Toprim_2"/>
    <property type="match status" value="1"/>
</dbReference>
<dbReference type="KEGG" id="tum:CBW65_14295"/>
<dbReference type="InterPro" id="IPR030846">
    <property type="entry name" value="DnaG_bac"/>
</dbReference>
<dbReference type="FunFam" id="3.90.580.10:FF:000001">
    <property type="entry name" value="DNA primase"/>
    <property type="match status" value="1"/>
</dbReference>
<dbReference type="SMART" id="SM00400">
    <property type="entry name" value="ZnF_CHCC"/>
    <property type="match status" value="1"/>
</dbReference>
<evidence type="ECO:0000256" key="1">
    <source>
        <dbReference type="ARBA" id="ARBA00022478"/>
    </source>
</evidence>
<dbReference type="GO" id="GO:0005524">
    <property type="term" value="F:ATP binding"/>
    <property type="evidence" value="ECO:0007669"/>
    <property type="project" value="InterPro"/>
</dbReference>
<keyword evidence="7 12" id="KW-0863">Zinc-finger</keyword>
<feature type="zinc finger region" description="CHC2-type" evidence="12 14">
    <location>
        <begin position="57"/>
        <end position="81"/>
    </location>
</feature>
<feature type="domain" description="Toprim" evidence="15">
    <location>
        <begin position="279"/>
        <end position="360"/>
    </location>
</feature>
<gene>
    <name evidence="12" type="primary">dnaG</name>
    <name evidence="16" type="ORF">CBW65_14295</name>
</gene>
<dbReference type="AlphaFoldDB" id="A0A1Y0IRG2"/>
<dbReference type="Gene3D" id="3.90.980.10">
    <property type="entry name" value="DNA primase, catalytic core, N-terminal domain"/>
    <property type="match status" value="1"/>
</dbReference>
<dbReference type="GO" id="GO:0005737">
    <property type="term" value="C:cytoplasm"/>
    <property type="evidence" value="ECO:0007669"/>
    <property type="project" value="TreeGrafter"/>
</dbReference>
<dbReference type="EC" id="2.7.7.101" evidence="12"/>
<dbReference type="Proteomes" id="UP000195437">
    <property type="component" value="Chromosome"/>
</dbReference>
<dbReference type="Gene3D" id="3.90.580.10">
    <property type="entry name" value="Zinc finger, CHC2-type domain"/>
    <property type="match status" value="1"/>
</dbReference>
<accession>A0A1Y0IRG2</accession>
<keyword evidence="9" id="KW-0460">Magnesium</keyword>
<name>A0A1Y0IRG2_9BACL</name>
<evidence type="ECO:0000256" key="14">
    <source>
        <dbReference type="PIRSR" id="PIRSR002811-1"/>
    </source>
</evidence>
<keyword evidence="8 12" id="KW-0862">Zinc</keyword>
<organism evidence="16 17">
    <name type="scientific">Tumebacillus avium</name>
    <dbReference type="NCBI Taxonomy" id="1903704"/>
    <lineage>
        <taxon>Bacteria</taxon>
        <taxon>Bacillati</taxon>
        <taxon>Bacillota</taxon>
        <taxon>Bacilli</taxon>
        <taxon>Bacillales</taxon>
        <taxon>Alicyclobacillaceae</taxon>
        <taxon>Tumebacillus</taxon>
    </lineage>
</organism>
<dbReference type="CDD" id="cd03364">
    <property type="entry name" value="TOPRIM_DnaG_primases"/>
    <property type="match status" value="1"/>
</dbReference>
<dbReference type="FunFam" id="3.90.980.10:FF:000001">
    <property type="entry name" value="DNA primase"/>
    <property type="match status" value="1"/>
</dbReference>
<dbReference type="GO" id="GO:0000428">
    <property type="term" value="C:DNA-directed RNA polymerase complex"/>
    <property type="evidence" value="ECO:0007669"/>
    <property type="project" value="UniProtKB-KW"/>
</dbReference>
<dbReference type="GO" id="GO:0003899">
    <property type="term" value="F:DNA-directed RNA polymerase activity"/>
    <property type="evidence" value="ECO:0007669"/>
    <property type="project" value="UniProtKB-UniRule"/>
</dbReference>
<comment type="subunit">
    <text evidence="12">Monomer. Interacts with DnaB.</text>
</comment>
<keyword evidence="1 12" id="KW-0240">DNA-directed RNA polymerase</keyword>